<evidence type="ECO:0000313" key="7">
    <source>
        <dbReference type="EMBL" id="KKK72418.1"/>
    </source>
</evidence>
<evidence type="ECO:0000259" key="6">
    <source>
        <dbReference type="Pfam" id="PF04932"/>
    </source>
</evidence>
<feature type="transmembrane region" description="Helical" evidence="5">
    <location>
        <begin position="191"/>
        <end position="210"/>
    </location>
</feature>
<feature type="transmembrane region" description="Helical" evidence="5">
    <location>
        <begin position="339"/>
        <end position="357"/>
    </location>
</feature>
<gene>
    <name evidence="7" type="ORF">LCGC14_2904070</name>
</gene>
<protein>
    <recommendedName>
        <fullName evidence="6">O-antigen ligase-related domain-containing protein</fullName>
    </recommendedName>
</protein>
<evidence type="ECO:0000256" key="1">
    <source>
        <dbReference type="ARBA" id="ARBA00004141"/>
    </source>
</evidence>
<feature type="transmembrane region" description="Helical" evidence="5">
    <location>
        <begin position="66"/>
        <end position="86"/>
    </location>
</feature>
<proteinExistence type="predicted"/>
<name>A0A0F8XU23_9ZZZZ</name>
<feature type="transmembrane region" description="Helical" evidence="5">
    <location>
        <begin position="168"/>
        <end position="184"/>
    </location>
</feature>
<reference evidence="7" key="1">
    <citation type="journal article" date="2015" name="Nature">
        <title>Complex archaea that bridge the gap between prokaryotes and eukaryotes.</title>
        <authorList>
            <person name="Spang A."/>
            <person name="Saw J.H."/>
            <person name="Jorgensen S.L."/>
            <person name="Zaremba-Niedzwiedzka K."/>
            <person name="Martijn J."/>
            <person name="Lind A.E."/>
            <person name="van Eijk R."/>
            <person name="Schleper C."/>
            <person name="Guy L."/>
            <person name="Ettema T.J."/>
        </authorList>
    </citation>
    <scope>NUCLEOTIDE SEQUENCE</scope>
</reference>
<feature type="domain" description="O-antigen ligase-related" evidence="6">
    <location>
        <begin position="154"/>
        <end position="302"/>
    </location>
</feature>
<feature type="transmembrane region" description="Helical" evidence="5">
    <location>
        <begin position="5"/>
        <end position="22"/>
    </location>
</feature>
<evidence type="ECO:0000256" key="3">
    <source>
        <dbReference type="ARBA" id="ARBA00022989"/>
    </source>
</evidence>
<comment type="subcellular location">
    <subcellularLocation>
        <location evidence="1">Membrane</location>
        <topology evidence="1">Multi-pass membrane protein</topology>
    </subcellularLocation>
</comment>
<dbReference type="PANTHER" id="PTHR37422:SF13">
    <property type="entry name" value="LIPOPOLYSACCHARIDE BIOSYNTHESIS PROTEIN PA4999-RELATED"/>
    <property type="match status" value="1"/>
</dbReference>
<sequence length="361" mass="41575">TRVIPVLLIVIYFIILLISLSWTENKSEGFDHLGRSIVLLIIPLVLGLGSNHVYTKQNFNTLLRSFVFGVLVSTIVLWAFAFLYSFSFEGGTVSFDSSVDKWDSIFFYSNFSFMIHPTYFGMMLLMAAWIVLNQIKKGNIFSKSIFWPILMSGYLLSLLYLISSRAMMLAGIFLLVWFAVNWIPNRKNLGLLLLISVGLLTGIAVMHPRLQYVINRFRISESELSYEMIENLNERGQIWHASYLLIKHKPIYGYGIGDVKDTLIGMYDELEFFEEEGDYLNCHNQFLETWIAVGFIGVILLIILLFYPLLNRKVADNPHYIGFLIICLTAFLFESILNRLWGIAFFALFYTLFAMAIPQKT</sequence>
<dbReference type="InterPro" id="IPR051533">
    <property type="entry name" value="WaaL-like"/>
</dbReference>
<evidence type="ECO:0000256" key="4">
    <source>
        <dbReference type="ARBA" id="ARBA00023136"/>
    </source>
</evidence>
<feature type="transmembrane region" description="Helical" evidence="5">
    <location>
        <begin position="144"/>
        <end position="162"/>
    </location>
</feature>
<feature type="non-terminal residue" evidence="7">
    <location>
        <position position="1"/>
    </location>
</feature>
<dbReference type="InterPro" id="IPR007016">
    <property type="entry name" value="O-antigen_ligase-rel_domated"/>
</dbReference>
<evidence type="ECO:0000256" key="5">
    <source>
        <dbReference type="SAM" id="Phobius"/>
    </source>
</evidence>
<feature type="transmembrane region" description="Helical" evidence="5">
    <location>
        <begin position="290"/>
        <end position="310"/>
    </location>
</feature>
<organism evidence="7">
    <name type="scientific">marine sediment metagenome</name>
    <dbReference type="NCBI Taxonomy" id="412755"/>
    <lineage>
        <taxon>unclassified sequences</taxon>
        <taxon>metagenomes</taxon>
        <taxon>ecological metagenomes</taxon>
    </lineage>
</organism>
<feature type="transmembrane region" description="Helical" evidence="5">
    <location>
        <begin position="34"/>
        <end position="54"/>
    </location>
</feature>
<accession>A0A0F8XU23</accession>
<dbReference type="EMBL" id="LAZR01057263">
    <property type="protein sequence ID" value="KKK72418.1"/>
    <property type="molecule type" value="Genomic_DNA"/>
</dbReference>
<dbReference type="Pfam" id="PF04932">
    <property type="entry name" value="Wzy_C"/>
    <property type="match status" value="1"/>
</dbReference>
<dbReference type="PANTHER" id="PTHR37422">
    <property type="entry name" value="TEICHURONIC ACID BIOSYNTHESIS PROTEIN TUAE"/>
    <property type="match status" value="1"/>
</dbReference>
<feature type="transmembrane region" description="Helical" evidence="5">
    <location>
        <begin position="317"/>
        <end position="333"/>
    </location>
</feature>
<dbReference type="AlphaFoldDB" id="A0A0F8XU23"/>
<keyword evidence="2 5" id="KW-0812">Transmembrane</keyword>
<keyword evidence="4 5" id="KW-0472">Membrane</keyword>
<keyword evidence="3 5" id="KW-1133">Transmembrane helix</keyword>
<feature type="transmembrane region" description="Helical" evidence="5">
    <location>
        <begin position="106"/>
        <end position="132"/>
    </location>
</feature>
<evidence type="ECO:0000256" key="2">
    <source>
        <dbReference type="ARBA" id="ARBA00022692"/>
    </source>
</evidence>
<dbReference type="GO" id="GO:0016020">
    <property type="term" value="C:membrane"/>
    <property type="evidence" value="ECO:0007669"/>
    <property type="project" value="UniProtKB-SubCell"/>
</dbReference>
<comment type="caution">
    <text evidence="7">The sequence shown here is derived from an EMBL/GenBank/DDBJ whole genome shotgun (WGS) entry which is preliminary data.</text>
</comment>